<dbReference type="InterPro" id="IPR003338">
    <property type="entry name" value="CDC4_N-term_subdom"/>
</dbReference>
<dbReference type="Pfam" id="PF13174">
    <property type="entry name" value="TPR_6"/>
    <property type="match status" value="1"/>
</dbReference>
<dbReference type="PROSITE" id="PS50005">
    <property type="entry name" value="TPR"/>
    <property type="match status" value="4"/>
</dbReference>
<dbReference type="SUPFAM" id="SSF50692">
    <property type="entry name" value="ADC-like"/>
    <property type="match status" value="1"/>
</dbReference>
<dbReference type="Pfam" id="PF13432">
    <property type="entry name" value="TPR_16"/>
    <property type="match status" value="1"/>
</dbReference>
<feature type="domain" description="CDC48 N-terminal subdomain" evidence="1">
    <location>
        <begin position="18"/>
        <end position="102"/>
    </location>
</feature>
<sequence>MSEKRSNDSQNPTSDFLSLLIKEPKKKNLRRNFVTIDPEQIDILDLKKGDIVELLGKKKTAGIVKASGRKDRGLGIIRIHSKFRKNMGREVDETVEIRKAEVKLAKKVVLLPYGQNRMSINNMENNEEIIEIIKHQLEDNYPITIFDKIYISTNVLLGFIVDNYLVASLIPDDVCIVDKYTDIIFMDDSAEDDYIKDYNLFKKALEFDSHDKNIWLSLGNIYRLQKNYEKAEEAYNNVIELDPKNYWAWMTLGLIYNQKESYDQALNAFQNALKHYPVSLEKTPIPLMVGKHRSLIRNLGFTYKRMGEFDKAIQTFKNILDKYPKSKNIWNELGKIYLRKREYNKAIKTFKMALRINSNEVYSPESHISELTKILLPNTKLSPKFLLMKKRHQKRFLQDNQYSLYYLAKAFKAIGNLDEALKSCKECLEFVNPNFEKALKLQSELLVNRNHKTTSTGENENGVKYDFFLHAGVDETLTAEYGGWVFICDGGNHWHNASHAK</sequence>
<dbReference type="InterPro" id="IPR019734">
    <property type="entry name" value="TPR_rpt"/>
</dbReference>
<dbReference type="PROSITE" id="PS50293">
    <property type="entry name" value="TPR_REGION"/>
    <property type="match status" value="2"/>
</dbReference>
<dbReference type="EMBL" id="LAZR01027792">
    <property type="protein sequence ID" value="KKL64599.1"/>
    <property type="molecule type" value="Genomic_DNA"/>
</dbReference>
<comment type="caution">
    <text evidence="2">The sequence shown here is derived from an EMBL/GenBank/DDBJ whole genome shotgun (WGS) entry which is preliminary data.</text>
</comment>
<protein>
    <recommendedName>
        <fullName evidence="1">CDC48 N-terminal subdomain domain-containing protein</fullName>
    </recommendedName>
</protein>
<reference evidence="2" key="1">
    <citation type="journal article" date="2015" name="Nature">
        <title>Complex archaea that bridge the gap between prokaryotes and eukaryotes.</title>
        <authorList>
            <person name="Spang A."/>
            <person name="Saw J.H."/>
            <person name="Jorgensen S.L."/>
            <person name="Zaremba-Niedzwiedzka K."/>
            <person name="Martijn J."/>
            <person name="Lind A.E."/>
            <person name="van Eijk R."/>
            <person name="Schleper C."/>
            <person name="Guy L."/>
            <person name="Ettema T.J."/>
        </authorList>
    </citation>
    <scope>NUCLEOTIDE SEQUENCE</scope>
</reference>
<gene>
    <name evidence="2" type="ORF">LCGC14_2163380</name>
</gene>
<dbReference type="SMART" id="SM01073">
    <property type="entry name" value="CDC48_N"/>
    <property type="match status" value="1"/>
</dbReference>
<proteinExistence type="predicted"/>
<dbReference type="SUPFAM" id="SSF48452">
    <property type="entry name" value="TPR-like"/>
    <property type="match status" value="2"/>
</dbReference>
<dbReference type="SMART" id="SM00028">
    <property type="entry name" value="TPR"/>
    <property type="match status" value="5"/>
</dbReference>
<dbReference type="InterPro" id="IPR009010">
    <property type="entry name" value="Asp_de-COase-like_dom_sf"/>
</dbReference>
<dbReference type="Gene3D" id="2.40.40.20">
    <property type="match status" value="1"/>
</dbReference>
<dbReference type="PANTHER" id="PTHR12558:SF13">
    <property type="entry name" value="CELL DIVISION CYCLE PROTEIN 27 HOMOLOG"/>
    <property type="match status" value="1"/>
</dbReference>
<name>A0A0F9DS63_9ZZZZ</name>
<accession>A0A0F9DS63</accession>
<evidence type="ECO:0000259" key="1">
    <source>
        <dbReference type="SMART" id="SM01073"/>
    </source>
</evidence>
<dbReference type="Pfam" id="PF02359">
    <property type="entry name" value="CDC48_N"/>
    <property type="match status" value="1"/>
</dbReference>
<dbReference type="FunFam" id="2.40.40.20:FF:000007">
    <property type="entry name" value="AAA family ATPase"/>
    <property type="match status" value="1"/>
</dbReference>
<evidence type="ECO:0000313" key="2">
    <source>
        <dbReference type="EMBL" id="KKL64599.1"/>
    </source>
</evidence>
<dbReference type="InterPro" id="IPR011990">
    <property type="entry name" value="TPR-like_helical_dom_sf"/>
</dbReference>
<organism evidence="2">
    <name type="scientific">marine sediment metagenome</name>
    <dbReference type="NCBI Taxonomy" id="412755"/>
    <lineage>
        <taxon>unclassified sequences</taxon>
        <taxon>metagenomes</taxon>
        <taxon>ecological metagenomes</taxon>
    </lineage>
</organism>
<dbReference type="AlphaFoldDB" id="A0A0F9DS63"/>
<dbReference type="Pfam" id="PF13181">
    <property type="entry name" value="TPR_8"/>
    <property type="match status" value="1"/>
</dbReference>
<dbReference type="PANTHER" id="PTHR12558">
    <property type="entry name" value="CELL DIVISION CYCLE 16,23,27"/>
    <property type="match status" value="1"/>
</dbReference>
<dbReference type="Gene3D" id="1.25.40.10">
    <property type="entry name" value="Tetratricopeptide repeat domain"/>
    <property type="match status" value="1"/>
</dbReference>
<dbReference type="Pfam" id="PF00515">
    <property type="entry name" value="TPR_1"/>
    <property type="match status" value="1"/>
</dbReference>